<feature type="transmembrane region" description="Helical" evidence="8">
    <location>
        <begin position="37"/>
        <end position="57"/>
    </location>
</feature>
<dbReference type="CDD" id="cd10981">
    <property type="entry name" value="ZnPC_S1P1"/>
    <property type="match status" value="1"/>
</dbReference>
<evidence type="ECO:0000256" key="4">
    <source>
        <dbReference type="ARBA" id="ARBA00022801"/>
    </source>
</evidence>
<dbReference type="GO" id="GO:0004519">
    <property type="term" value="F:endonuclease activity"/>
    <property type="evidence" value="ECO:0007669"/>
    <property type="project" value="UniProtKB-KW"/>
</dbReference>
<feature type="region of interest" description="Disordered" evidence="7">
    <location>
        <begin position="375"/>
        <end position="439"/>
    </location>
</feature>
<dbReference type="EMBL" id="RCYZ01000001">
    <property type="protein sequence ID" value="TPG72141.1"/>
    <property type="molecule type" value="Genomic_DNA"/>
</dbReference>
<sequence length="439" mass="48485">MATFWAPVLHKCRLLPTFANEPPVVAFILFRCIMKKLLLPLALALLAVGSAGAWGFFGHRLITQVAVYRLPGSMQAFYFRHMAELVRQSTAPDERRNTDPDEAGRHFIDMDHYSEDNPFGKVPQDYAAAVEKFSADTLKKYGTVPWAIAENTEKLTNAFRERDTVAIIKYSAELGHYVSDAFVPLHTTINYDGQLSNQAGLHSLWESALPEKYIAEYNITYGPATYIKDPLAEAWGTVQRSYGFLTETFDRAGKVEKILPGAERYTFSHRYGKTQRRYSDAFADEYEKLVGGMVANRLKLAPTAVASLWLTAWQNAGKPDLDQLMTPNRLSKDEKAHLETELAAAKKNTLAQDHLLLAQRTEKRVENPDEIKAAQEAPAVQAEDVPETATLPDPSATPAGAPAPAKTAAKAAAPVKVKTKSKGPSGTTKSKTTSTSIPW</sequence>
<evidence type="ECO:0008006" key="11">
    <source>
        <dbReference type="Google" id="ProtNLM"/>
    </source>
</evidence>
<keyword evidence="5" id="KW-1015">Disulfide bond</keyword>
<dbReference type="GO" id="GO:0003676">
    <property type="term" value="F:nucleic acid binding"/>
    <property type="evidence" value="ECO:0007669"/>
    <property type="project" value="InterPro"/>
</dbReference>
<dbReference type="GO" id="GO:0006308">
    <property type="term" value="P:DNA catabolic process"/>
    <property type="evidence" value="ECO:0007669"/>
    <property type="project" value="InterPro"/>
</dbReference>
<keyword evidence="8" id="KW-0812">Transmembrane</keyword>
<evidence type="ECO:0000256" key="8">
    <source>
        <dbReference type="SAM" id="Phobius"/>
    </source>
</evidence>
<organism evidence="9 10">
    <name type="scientific">Hymenobacter nivis</name>
    <dbReference type="NCBI Taxonomy" id="1850093"/>
    <lineage>
        <taxon>Bacteria</taxon>
        <taxon>Pseudomonadati</taxon>
        <taxon>Bacteroidota</taxon>
        <taxon>Cytophagia</taxon>
        <taxon>Cytophagales</taxon>
        <taxon>Hymenobacteraceae</taxon>
        <taxon>Hymenobacter</taxon>
    </lineage>
</organism>
<proteinExistence type="predicted"/>
<evidence type="ECO:0000256" key="1">
    <source>
        <dbReference type="ARBA" id="ARBA00022722"/>
    </source>
</evidence>
<dbReference type="GO" id="GO:0016788">
    <property type="term" value="F:hydrolase activity, acting on ester bonds"/>
    <property type="evidence" value="ECO:0007669"/>
    <property type="project" value="InterPro"/>
</dbReference>
<dbReference type="SUPFAM" id="SSF48537">
    <property type="entry name" value="Phospholipase C/P1 nuclease"/>
    <property type="match status" value="1"/>
</dbReference>
<protein>
    <recommendedName>
        <fullName evidence="11">S1/P1 Nuclease</fullName>
    </recommendedName>
</protein>
<keyword evidence="3" id="KW-0255">Endonuclease</keyword>
<dbReference type="GO" id="GO:0046872">
    <property type="term" value="F:metal ion binding"/>
    <property type="evidence" value="ECO:0007669"/>
    <property type="project" value="UniProtKB-KW"/>
</dbReference>
<keyword evidence="6" id="KW-0325">Glycoprotein</keyword>
<dbReference type="InterPro" id="IPR008947">
    <property type="entry name" value="PLipase_C/P1_nuclease_dom_sf"/>
</dbReference>
<dbReference type="Pfam" id="PF02265">
    <property type="entry name" value="S1-P1_nuclease"/>
    <property type="match status" value="1"/>
</dbReference>
<gene>
    <name evidence="9" type="ORF">EAH73_02550</name>
</gene>
<evidence type="ECO:0000256" key="7">
    <source>
        <dbReference type="SAM" id="MobiDB-lite"/>
    </source>
</evidence>
<keyword evidence="10" id="KW-1185">Reference proteome</keyword>
<evidence type="ECO:0000313" key="10">
    <source>
        <dbReference type="Proteomes" id="UP000317646"/>
    </source>
</evidence>
<dbReference type="Gene3D" id="1.10.575.10">
    <property type="entry name" value="P1 Nuclease"/>
    <property type="match status" value="1"/>
</dbReference>
<keyword evidence="2" id="KW-0479">Metal-binding</keyword>
<evidence type="ECO:0000256" key="5">
    <source>
        <dbReference type="ARBA" id="ARBA00023157"/>
    </source>
</evidence>
<name>A0A502HC98_9BACT</name>
<dbReference type="InterPro" id="IPR003154">
    <property type="entry name" value="S1/P1nuclease"/>
</dbReference>
<dbReference type="Proteomes" id="UP000317646">
    <property type="component" value="Unassembled WGS sequence"/>
</dbReference>
<evidence type="ECO:0000313" key="9">
    <source>
        <dbReference type="EMBL" id="TPG72141.1"/>
    </source>
</evidence>
<evidence type="ECO:0000256" key="3">
    <source>
        <dbReference type="ARBA" id="ARBA00022759"/>
    </source>
</evidence>
<keyword evidence="1" id="KW-0540">Nuclease</keyword>
<reference evidence="9 10" key="1">
    <citation type="journal article" date="2019" name="Environ. Microbiol.">
        <title>Species interactions and distinct microbial communities in high Arctic permafrost affected cryosols are associated with the CH4 and CO2 gas fluxes.</title>
        <authorList>
            <person name="Altshuler I."/>
            <person name="Hamel J."/>
            <person name="Turney S."/>
            <person name="Magnuson E."/>
            <person name="Levesque R."/>
            <person name="Greer C."/>
            <person name="Whyte L.G."/>
        </authorList>
    </citation>
    <scope>NUCLEOTIDE SEQUENCE [LARGE SCALE GENOMIC DNA]</scope>
    <source>
        <strain evidence="9 10">S9.2P</strain>
    </source>
</reference>
<evidence type="ECO:0000256" key="2">
    <source>
        <dbReference type="ARBA" id="ARBA00022723"/>
    </source>
</evidence>
<accession>A0A502HC98</accession>
<keyword evidence="8" id="KW-1133">Transmembrane helix</keyword>
<feature type="compositionally biased region" description="Low complexity" evidence="7">
    <location>
        <begin position="394"/>
        <end position="439"/>
    </location>
</feature>
<keyword evidence="8" id="KW-0472">Membrane</keyword>
<dbReference type="AlphaFoldDB" id="A0A502HC98"/>
<comment type="caution">
    <text evidence="9">The sequence shown here is derived from an EMBL/GenBank/DDBJ whole genome shotgun (WGS) entry which is preliminary data.</text>
</comment>
<keyword evidence="4" id="KW-0378">Hydrolase</keyword>
<evidence type="ECO:0000256" key="6">
    <source>
        <dbReference type="ARBA" id="ARBA00023180"/>
    </source>
</evidence>